<evidence type="ECO:0000256" key="1">
    <source>
        <dbReference type="SAM" id="MobiDB-lite"/>
    </source>
</evidence>
<feature type="region of interest" description="Disordered" evidence="1">
    <location>
        <begin position="19"/>
        <end position="45"/>
    </location>
</feature>
<dbReference type="AlphaFoldDB" id="A0A915E2Y8"/>
<evidence type="ECO:0000313" key="3">
    <source>
        <dbReference type="WBParaSite" id="jg25637"/>
    </source>
</evidence>
<dbReference type="WBParaSite" id="jg25637">
    <property type="protein sequence ID" value="jg25637"/>
    <property type="gene ID" value="jg25637"/>
</dbReference>
<name>A0A915E2Y8_9BILA</name>
<dbReference type="Proteomes" id="UP000887574">
    <property type="component" value="Unplaced"/>
</dbReference>
<protein>
    <submittedName>
        <fullName evidence="3">Uncharacterized protein</fullName>
    </submittedName>
</protein>
<sequence length="166" mass="18285">MKCKFAPVSSNWGILDKSSRAAAPAISSSRRNQASSSKQQSLQQLSEPVSLPEAQSFQSSQLMQSKRILQSCERMDRQAVVLNSDSPVHLCIPAEVGQRPRGIVNQFVTLSRSSSPVSIFPDKSKRYAKPTALLLQSCGQWKHLLQSSLLQANKQFSSSPDPWEAV</sequence>
<reference evidence="3" key="1">
    <citation type="submission" date="2022-11" db="UniProtKB">
        <authorList>
            <consortium name="WormBaseParasite"/>
        </authorList>
    </citation>
    <scope>IDENTIFICATION</scope>
</reference>
<organism evidence="2 3">
    <name type="scientific">Ditylenchus dipsaci</name>
    <dbReference type="NCBI Taxonomy" id="166011"/>
    <lineage>
        <taxon>Eukaryota</taxon>
        <taxon>Metazoa</taxon>
        <taxon>Ecdysozoa</taxon>
        <taxon>Nematoda</taxon>
        <taxon>Chromadorea</taxon>
        <taxon>Rhabditida</taxon>
        <taxon>Tylenchina</taxon>
        <taxon>Tylenchomorpha</taxon>
        <taxon>Sphaerularioidea</taxon>
        <taxon>Anguinidae</taxon>
        <taxon>Anguininae</taxon>
        <taxon>Ditylenchus</taxon>
    </lineage>
</organism>
<accession>A0A915E2Y8</accession>
<evidence type="ECO:0000313" key="2">
    <source>
        <dbReference type="Proteomes" id="UP000887574"/>
    </source>
</evidence>
<keyword evidence="2" id="KW-1185">Reference proteome</keyword>
<proteinExistence type="predicted"/>
<feature type="compositionally biased region" description="Low complexity" evidence="1">
    <location>
        <begin position="20"/>
        <end position="45"/>
    </location>
</feature>